<reference evidence="1 2" key="1">
    <citation type="submission" date="2024-02" db="EMBL/GenBank/DDBJ databases">
        <title>Deinococcus carri NBRC 110142.</title>
        <authorList>
            <person name="Ichikawa N."/>
            <person name="Katano-Makiyama Y."/>
            <person name="Hidaka K."/>
        </authorList>
    </citation>
    <scope>NUCLEOTIDE SEQUENCE [LARGE SCALE GENOMIC DNA]</scope>
    <source>
        <strain evidence="1 2">NBRC 110142</strain>
    </source>
</reference>
<accession>A0ABP9W4M0</accession>
<protein>
    <recommendedName>
        <fullName evidence="3">Bacterial transcriptional activator domain-containing protein</fullName>
    </recommendedName>
</protein>
<comment type="caution">
    <text evidence="1">The sequence shown here is derived from an EMBL/GenBank/DDBJ whole genome shotgun (WGS) entry which is preliminary data.</text>
</comment>
<keyword evidence="2" id="KW-1185">Reference proteome</keyword>
<sequence length="633" mass="70945">MRFEQSLERQLELLDFDYDKVIRQLRAKELKGPLTVEEVGLMGISQFRLGLFQEAKQSLGYAADHGNIECAIELCGCRFALFEFTEALETLHLLRSSCHGFLHGMVLRWTAILECFMGNATYGVGLLTRAYREFQAVGNKRGMQIAANMLGATLLLSGDYQKAEYYIKHSFDLSDPSKEQALWVDTSLKLFMVYAYTDRVAEAGRTLHEMRRYVANVSNRASSYFGLTLKLCETVMSRLTGNRLTFATNLVKLQMILSDKSQRHVEGLVWVGPLLLDSISKMGQHGIAHKLIDRMLPDPSLRPTSVRIIEAVIWLRKGGYIAAINKLEQTLEAAREGGQRLEIIRCHLYLADAFYKAGAPALAVPHLAEGLSALIRWGGNFIVYDDLEGMKSVLLYGQSQPETAELIRVIRGKAPAPPQDQALYLRTLGRMEIKGKGQATKWRLDEREVLLILAYLTLRPNETIEQIAESALSEKWLESTEAAKVYVRQVIMLLRQQFGKDQLLASQERKNAPARYRLSDNLNLKLDVDAAYEALARGDLEGMFELYQGPFAARSDSAFAREVNDKLEGAVYQALLAAANAAQDAEALASVARWVRRMISLVPENPEVAELARRLDKPLAPLVEANGALDKII</sequence>
<evidence type="ECO:0000313" key="2">
    <source>
        <dbReference type="Proteomes" id="UP001401887"/>
    </source>
</evidence>
<name>A0ABP9W4M0_9DEIO</name>
<organism evidence="1 2">
    <name type="scientific">Deinococcus carri</name>
    <dbReference type="NCBI Taxonomy" id="1211323"/>
    <lineage>
        <taxon>Bacteria</taxon>
        <taxon>Thermotogati</taxon>
        <taxon>Deinococcota</taxon>
        <taxon>Deinococci</taxon>
        <taxon>Deinococcales</taxon>
        <taxon>Deinococcaceae</taxon>
        <taxon>Deinococcus</taxon>
    </lineage>
</organism>
<dbReference type="RefSeq" id="WP_345461886.1">
    <property type="nucleotide sequence ID" value="NZ_BAABRP010000002.1"/>
</dbReference>
<evidence type="ECO:0008006" key="3">
    <source>
        <dbReference type="Google" id="ProtNLM"/>
    </source>
</evidence>
<dbReference type="SUPFAM" id="SSF81901">
    <property type="entry name" value="HCP-like"/>
    <property type="match status" value="1"/>
</dbReference>
<gene>
    <name evidence="1" type="ORF">Dcar01_00998</name>
</gene>
<proteinExistence type="predicted"/>
<evidence type="ECO:0000313" key="1">
    <source>
        <dbReference type="EMBL" id="GAA5512284.1"/>
    </source>
</evidence>
<dbReference type="EMBL" id="BAABRP010000002">
    <property type="protein sequence ID" value="GAA5512284.1"/>
    <property type="molecule type" value="Genomic_DNA"/>
</dbReference>
<dbReference type="Proteomes" id="UP001401887">
    <property type="component" value="Unassembled WGS sequence"/>
</dbReference>